<dbReference type="SUPFAM" id="SSF47459">
    <property type="entry name" value="HLH, helix-loop-helix DNA-binding domain"/>
    <property type="match status" value="1"/>
</dbReference>
<feature type="compositionally biased region" description="Basic and acidic residues" evidence="3">
    <location>
        <begin position="171"/>
        <end position="181"/>
    </location>
</feature>
<keyword evidence="2" id="KW-0804">Transcription</keyword>
<dbReference type="EMBL" id="JBJQOH010000008">
    <property type="protein sequence ID" value="KAL3676360.1"/>
    <property type="molecule type" value="Genomic_DNA"/>
</dbReference>
<comment type="caution">
    <text evidence="5">The sequence shown here is derived from an EMBL/GenBank/DDBJ whole genome shotgun (WGS) entry which is preliminary data.</text>
</comment>
<protein>
    <recommendedName>
        <fullName evidence="4">BHLH domain-containing protein</fullName>
    </recommendedName>
</protein>
<sequence length="564" mass="62254">MPSHYRSGLQQEMAMGHVNRHPFSVNSNPKTSMIHNNNSSTPFDAHRPYQQLLVDSSSTSAFQAVKDYSSCLLASSQLLQHQQQQQQNRHPHHHTVQNVEEVDVEAILHLGDLQDWTWPSTSTSPVVEAHEMKPSELQQSLQLPYHQAQQQQHHHQSLQQLSSTNIHHHHQSSDIIHHSDQKGCNTSSSAAAALLGTFPSLPLPPPPPQSHPSDALIPGIKNLDLHSWAATTIKNFDLPSWCSGVRPQAVSQSHAQQSLSNIATSKFMQAPFPPGGFTASAEPSVPVLSSDSNPLRVFGLLDVREGCTTAADHQRSNTDHLITAVATAYKPSNQVKTTSNSLLGVQTKWTGKRALSQRENHIWSERQRRKGMNHLFSTLRSLLPHPTSKTDKSTVVTEIIKYIKWLQSHREELEKKRTELLRRKSMDVMMVGTGAMVNSNSQNSIGTSSSLGPPALATVNNVPLGMDSFGLLRSFVLPNVALHISGNNGFITMSSPKRRGLLSRVLSIMRSYKLLVLNAYMNTSGSTVYHCLHVMTPPGHSSGFPNKNLQSSLQSLTLPDCPLL</sequence>
<dbReference type="Proteomes" id="UP001633002">
    <property type="component" value="Unassembled WGS sequence"/>
</dbReference>
<organism evidence="5 6">
    <name type="scientific">Riccia sorocarpa</name>
    <dbReference type="NCBI Taxonomy" id="122646"/>
    <lineage>
        <taxon>Eukaryota</taxon>
        <taxon>Viridiplantae</taxon>
        <taxon>Streptophyta</taxon>
        <taxon>Embryophyta</taxon>
        <taxon>Marchantiophyta</taxon>
        <taxon>Marchantiopsida</taxon>
        <taxon>Marchantiidae</taxon>
        <taxon>Marchantiales</taxon>
        <taxon>Ricciaceae</taxon>
        <taxon>Riccia</taxon>
    </lineage>
</organism>
<dbReference type="InterPro" id="IPR044278">
    <property type="entry name" value="BHLH95-like"/>
</dbReference>
<keyword evidence="6" id="KW-1185">Reference proteome</keyword>
<dbReference type="SMART" id="SM00353">
    <property type="entry name" value="HLH"/>
    <property type="match status" value="1"/>
</dbReference>
<accession>A0ABD3GEB0</accession>
<dbReference type="InterPro" id="IPR011598">
    <property type="entry name" value="bHLH_dom"/>
</dbReference>
<dbReference type="AlphaFoldDB" id="A0ABD3GEB0"/>
<dbReference type="InterPro" id="IPR036638">
    <property type="entry name" value="HLH_DNA-bd_sf"/>
</dbReference>
<reference evidence="5 6" key="1">
    <citation type="submission" date="2024-09" db="EMBL/GenBank/DDBJ databases">
        <title>Chromosome-scale assembly of Riccia sorocarpa.</title>
        <authorList>
            <person name="Paukszto L."/>
        </authorList>
    </citation>
    <scope>NUCLEOTIDE SEQUENCE [LARGE SCALE GENOMIC DNA]</scope>
    <source>
        <strain evidence="5">LP-2024</strain>
        <tissue evidence="5">Aerial parts of the thallus</tissue>
    </source>
</reference>
<evidence type="ECO:0000313" key="5">
    <source>
        <dbReference type="EMBL" id="KAL3676360.1"/>
    </source>
</evidence>
<feature type="compositionally biased region" description="Low complexity" evidence="3">
    <location>
        <begin position="143"/>
        <end position="163"/>
    </location>
</feature>
<evidence type="ECO:0000256" key="2">
    <source>
        <dbReference type="ARBA" id="ARBA00023163"/>
    </source>
</evidence>
<gene>
    <name evidence="5" type="ORF">R1sor_026308</name>
</gene>
<dbReference type="PANTHER" id="PTHR46772:SF3">
    <property type="entry name" value="BHLH DOMAIN-CONTAINING PROTEIN"/>
    <property type="match status" value="1"/>
</dbReference>
<evidence type="ECO:0000256" key="1">
    <source>
        <dbReference type="ARBA" id="ARBA00023015"/>
    </source>
</evidence>
<dbReference type="PANTHER" id="PTHR46772">
    <property type="entry name" value="BHLH DOMAIN-CONTAINING PROTEIN"/>
    <property type="match status" value="1"/>
</dbReference>
<keyword evidence="1" id="KW-0805">Transcription regulation</keyword>
<dbReference type="Pfam" id="PF00010">
    <property type="entry name" value="HLH"/>
    <property type="match status" value="1"/>
</dbReference>
<evidence type="ECO:0000259" key="4">
    <source>
        <dbReference type="PROSITE" id="PS50888"/>
    </source>
</evidence>
<evidence type="ECO:0000313" key="6">
    <source>
        <dbReference type="Proteomes" id="UP001633002"/>
    </source>
</evidence>
<dbReference type="PROSITE" id="PS50888">
    <property type="entry name" value="BHLH"/>
    <property type="match status" value="1"/>
</dbReference>
<feature type="domain" description="BHLH" evidence="4">
    <location>
        <begin position="356"/>
        <end position="406"/>
    </location>
</feature>
<name>A0ABD3GEB0_9MARC</name>
<evidence type="ECO:0000256" key="3">
    <source>
        <dbReference type="SAM" id="MobiDB-lite"/>
    </source>
</evidence>
<proteinExistence type="predicted"/>
<dbReference type="Gene3D" id="4.10.280.10">
    <property type="entry name" value="Helix-loop-helix DNA-binding domain"/>
    <property type="match status" value="1"/>
</dbReference>
<feature type="region of interest" description="Disordered" evidence="3">
    <location>
        <begin position="143"/>
        <end position="186"/>
    </location>
</feature>